<dbReference type="AlphaFoldDB" id="A0A3B3T5K8"/>
<proteinExistence type="predicted"/>
<reference evidence="1" key="2">
    <citation type="submission" date="2025-09" db="UniProtKB">
        <authorList>
            <consortium name="Ensembl"/>
        </authorList>
    </citation>
    <scope>IDENTIFICATION</scope>
</reference>
<protein>
    <submittedName>
        <fullName evidence="1">Uncharacterized protein</fullName>
    </submittedName>
</protein>
<name>A0A3B3T5K8_9TELE</name>
<evidence type="ECO:0000313" key="1">
    <source>
        <dbReference type="Ensembl" id="ENSPKIP00000038129.1"/>
    </source>
</evidence>
<dbReference type="Proteomes" id="UP000261540">
    <property type="component" value="Unplaced"/>
</dbReference>
<organism evidence="1 2">
    <name type="scientific">Paramormyrops kingsleyae</name>
    <dbReference type="NCBI Taxonomy" id="1676925"/>
    <lineage>
        <taxon>Eukaryota</taxon>
        <taxon>Metazoa</taxon>
        <taxon>Chordata</taxon>
        <taxon>Craniata</taxon>
        <taxon>Vertebrata</taxon>
        <taxon>Euteleostomi</taxon>
        <taxon>Actinopterygii</taxon>
        <taxon>Neopterygii</taxon>
        <taxon>Teleostei</taxon>
        <taxon>Osteoglossocephala</taxon>
        <taxon>Osteoglossomorpha</taxon>
        <taxon>Osteoglossiformes</taxon>
        <taxon>Mormyridae</taxon>
        <taxon>Paramormyrops</taxon>
    </lineage>
</organism>
<reference evidence="1" key="1">
    <citation type="submission" date="2025-08" db="UniProtKB">
        <authorList>
            <consortium name="Ensembl"/>
        </authorList>
    </citation>
    <scope>IDENTIFICATION</scope>
</reference>
<dbReference type="Ensembl" id="ENSPKIT00000019118.1">
    <property type="protein sequence ID" value="ENSPKIP00000038129.1"/>
    <property type="gene ID" value="ENSPKIG00000016040.1"/>
</dbReference>
<evidence type="ECO:0000313" key="2">
    <source>
        <dbReference type="Proteomes" id="UP000261540"/>
    </source>
</evidence>
<keyword evidence="2" id="KW-1185">Reference proteome</keyword>
<sequence>MSLQCENCLLRPAVMLDGGSVLVWSCSAASGLGQITIISSARVFFFNNRTLWGPFLFGIRHMTSSSILRYSN</sequence>
<accession>A0A3B3T5K8</accession>